<accession>A0A3A3FUF2</accession>
<feature type="compositionally biased region" description="Polar residues" evidence="1">
    <location>
        <begin position="64"/>
        <end position="75"/>
    </location>
</feature>
<protein>
    <submittedName>
        <fullName evidence="2">Uncharacterized protein</fullName>
    </submittedName>
</protein>
<dbReference type="AlphaFoldDB" id="A0A3A3FUF2"/>
<comment type="caution">
    <text evidence="2">The sequence shown here is derived from an EMBL/GenBank/DDBJ whole genome shotgun (WGS) entry which is preliminary data.</text>
</comment>
<evidence type="ECO:0000313" key="2">
    <source>
        <dbReference type="EMBL" id="RJF99423.1"/>
    </source>
</evidence>
<evidence type="ECO:0000313" key="3">
    <source>
        <dbReference type="Proteomes" id="UP000265955"/>
    </source>
</evidence>
<evidence type="ECO:0000256" key="1">
    <source>
        <dbReference type="SAM" id="MobiDB-lite"/>
    </source>
</evidence>
<proteinExistence type="predicted"/>
<organism evidence="2 3">
    <name type="scientific">Noviherbaspirillum saxi</name>
    <dbReference type="NCBI Taxonomy" id="2320863"/>
    <lineage>
        <taxon>Bacteria</taxon>
        <taxon>Pseudomonadati</taxon>
        <taxon>Pseudomonadota</taxon>
        <taxon>Betaproteobacteria</taxon>
        <taxon>Burkholderiales</taxon>
        <taxon>Oxalobacteraceae</taxon>
        <taxon>Noviherbaspirillum</taxon>
    </lineage>
</organism>
<dbReference type="EMBL" id="QYUO01000001">
    <property type="protein sequence ID" value="RJF99423.1"/>
    <property type="molecule type" value="Genomic_DNA"/>
</dbReference>
<feature type="region of interest" description="Disordered" evidence="1">
    <location>
        <begin position="51"/>
        <end position="75"/>
    </location>
</feature>
<reference evidence="3" key="1">
    <citation type="submission" date="2018-09" db="EMBL/GenBank/DDBJ databases">
        <authorList>
            <person name="Zhu H."/>
        </authorList>
    </citation>
    <scope>NUCLEOTIDE SEQUENCE [LARGE SCALE GENOMIC DNA]</scope>
    <source>
        <strain evidence="3">K1R23-30</strain>
    </source>
</reference>
<keyword evidence="3" id="KW-1185">Reference proteome</keyword>
<gene>
    <name evidence="2" type="ORF">D3871_13490</name>
</gene>
<dbReference type="Proteomes" id="UP000265955">
    <property type="component" value="Unassembled WGS sequence"/>
</dbReference>
<name>A0A3A3FUF2_9BURK</name>
<sequence length="100" mass="11109">MSEIEAAPRSWLDGHSFSSELDALASNTANLTDEERRGCIAEIIAHRFHPTTPADRGPWDSYFGPTSSGTDQNGNEVYIPDAKQIDAEIIEYWKVRSVVV</sequence>